<gene>
    <name evidence="1" type="ORF">WH47_04493</name>
</gene>
<proteinExistence type="predicted"/>
<reference evidence="1 2" key="1">
    <citation type="submission" date="2015-07" db="EMBL/GenBank/DDBJ databases">
        <title>The genome of Habropoda laboriosa.</title>
        <authorList>
            <person name="Pan H."/>
            <person name="Kapheim K."/>
        </authorList>
    </citation>
    <scope>NUCLEOTIDE SEQUENCE [LARGE SCALE GENOMIC DNA]</scope>
    <source>
        <strain evidence="1">0110345459</strain>
    </source>
</reference>
<keyword evidence="2" id="KW-1185">Reference proteome</keyword>
<sequence>MDEWNSRRELTGSRSVLKSVGGLTARFALKSNIGPYALDSRGPRWVCGLAMEGREGKGRLCFIVRTPWWPMVGQEGRQINIRA</sequence>
<dbReference type="EMBL" id="KQ414666">
    <property type="protein sequence ID" value="KOC64905.1"/>
    <property type="molecule type" value="Genomic_DNA"/>
</dbReference>
<evidence type="ECO:0000313" key="1">
    <source>
        <dbReference type="EMBL" id="KOC64905.1"/>
    </source>
</evidence>
<organism evidence="1 2">
    <name type="scientific">Habropoda laboriosa</name>
    <dbReference type="NCBI Taxonomy" id="597456"/>
    <lineage>
        <taxon>Eukaryota</taxon>
        <taxon>Metazoa</taxon>
        <taxon>Ecdysozoa</taxon>
        <taxon>Arthropoda</taxon>
        <taxon>Hexapoda</taxon>
        <taxon>Insecta</taxon>
        <taxon>Pterygota</taxon>
        <taxon>Neoptera</taxon>
        <taxon>Endopterygota</taxon>
        <taxon>Hymenoptera</taxon>
        <taxon>Apocrita</taxon>
        <taxon>Aculeata</taxon>
        <taxon>Apoidea</taxon>
        <taxon>Anthophila</taxon>
        <taxon>Apidae</taxon>
        <taxon>Habropoda</taxon>
    </lineage>
</organism>
<protein>
    <submittedName>
        <fullName evidence="1">Uncharacterized protein</fullName>
    </submittedName>
</protein>
<accession>A0A0L7R208</accession>
<name>A0A0L7R208_9HYME</name>
<evidence type="ECO:0000313" key="2">
    <source>
        <dbReference type="Proteomes" id="UP000053825"/>
    </source>
</evidence>
<dbReference type="Proteomes" id="UP000053825">
    <property type="component" value="Unassembled WGS sequence"/>
</dbReference>
<dbReference type="AlphaFoldDB" id="A0A0L7R208"/>